<dbReference type="HOGENOM" id="CLU_085670_0_0_11"/>
<evidence type="ECO:0000259" key="1">
    <source>
        <dbReference type="Pfam" id="PF01636"/>
    </source>
</evidence>
<reference evidence="2 3" key="2">
    <citation type="journal article" date="2010" name="Stand. Genomic Sci.">
        <title>Complete genome sequence of Kribbella flavida type strain (IFO 14399).</title>
        <authorList>
            <person name="Pukall R."/>
            <person name="Lapidus A."/>
            <person name="Glavina Del Rio T."/>
            <person name="Copeland A."/>
            <person name="Tice H."/>
            <person name="Cheng J.-F."/>
            <person name="Lucas S."/>
            <person name="Chen F."/>
            <person name="Nolan M."/>
            <person name="LaButti K."/>
            <person name="Pati A."/>
            <person name="Ivanova N."/>
            <person name="Mavrommatis K."/>
            <person name="Mikhailova N."/>
            <person name="Pitluck S."/>
            <person name="Bruce D."/>
            <person name="Goodwin L."/>
            <person name="Land M."/>
            <person name="Hauser L."/>
            <person name="Chang Y.-J."/>
            <person name="Jeffries C.D."/>
            <person name="Chen A."/>
            <person name="Palaniappan K."/>
            <person name="Chain P."/>
            <person name="Rohde M."/>
            <person name="Goeker M."/>
            <person name="Bristow J."/>
            <person name="Eisen J.A."/>
            <person name="Markowitz V."/>
            <person name="Hugenholtz P."/>
            <person name="Kyrpides N.C."/>
            <person name="Klenk H.-P."/>
            <person name="Brettin T."/>
        </authorList>
    </citation>
    <scope>NUCLEOTIDE SEQUENCE [LARGE SCALE GENOMIC DNA]</scope>
    <source>
        <strain evidence="3">DSM 17836 / JCM 10339 / NBRC 14399</strain>
    </source>
</reference>
<dbReference type="OrthoDB" id="3676359at2"/>
<keyword evidence="2" id="KW-0808">Transferase</keyword>
<protein>
    <submittedName>
        <fullName evidence="2">Aminoglycoside phosphotransferase</fullName>
    </submittedName>
</protein>
<dbReference type="AlphaFoldDB" id="D2PVE9"/>
<dbReference type="EMBL" id="CP001736">
    <property type="protein sequence ID" value="ADB33430.1"/>
    <property type="molecule type" value="Genomic_DNA"/>
</dbReference>
<dbReference type="Gene3D" id="3.90.1200.10">
    <property type="match status" value="1"/>
</dbReference>
<dbReference type="InterPro" id="IPR011009">
    <property type="entry name" value="Kinase-like_dom_sf"/>
</dbReference>
<dbReference type="Pfam" id="PF01636">
    <property type="entry name" value="APH"/>
    <property type="match status" value="1"/>
</dbReference>
<evidence type="ECO:0000313" key="2">
    <source>
        <dbReference type="EMBL" id="ADB33430.1"/>
    </source>
</evidence>
<name>D2PVE9_KRIFD</name>
<gene>
    <name evidence="2" type="ordered locus">Kfla_4397</name>
</gene>
<dbReference type="InterPro" id="IPR002575">
    <property type="entry name" value="Aminoglycoside_PTrfase"/>
</dbReference>
<dbReference type="RefSeq" id="WP_012921984.1">
    <property type="nucleotide sequence ID" value="NC_013729.1"/>
</dbReference>
<dbReference type="Proteomes" id="UP000007967">
    <property type="component" value="Chromosome"/>
</dbReference>
<dbReference type="STRING" id="479435.Kfla_4397"/>
<proteinExistence type="predicted"/>
<evidence type="ECO:0000313" key="3">
    <source>
        <dbReference type="Proteomes" id="UP000007967"/>
    </source>
</evidence>
<dbReference type="GO" id="GO:0016740">
    <property type="term" value="F:transferase activity"/>
    <property type="evidence" value="ECO:0007669"/>
    <property type="project" value="UniProtKB-KW"/>
</dbReference>
<dbReference type="eggNOG" id="COG3173">
    <property type="taxonomic scope" value="Bacteria"/>
</dbReference>
<reference evidence="3" key="1">
    <citation type="submission" date="2009-09" db="EMBL/GenBank/DDBJ databases">
        <title>The complete genome of Kribbella flavida DSM 17836.</title>
        <authorList>
            <consortium name="US DOE Joint Genome Institute (JGI-PGF)"/>
            <person name="Lucas S."/>
            <person name="Copeland A."/>
            <person name="Lapidus A."/>
            <person name="Glavina del Rio T."/>
            <person name="Dalin E."/>
            <person name="Tice H."/>
            <person name="Bruce D."/>
            <person name="Goodwin L."/>
            <person name="Pitluck S."/>
            <person name="Kyrpides N."/>
            <person name="Mavromatis K."/>
            <person name="Ivanova N."/>
            <person name="Saunders E."/>
            <person name="Brettin T."/>
            <person name="Detter J.C."/>
            <person name="Han C."/>
            <person name="Larimer F."/>
            <person name="Land M."/>
            <person name="Hauser L."/>
            <person name="Markowitz V."/>
            <person name="Cheng J.-F."/>
            <person name="Hugenholtz P."/>
            <person name="Woyke T."/>
            <person name="Wu D."/>
            <person name="Pukall R."/>
            <person name="Klenk H.-P."/>
            <person name="Eisen J.A."/>
        </authorList>
    </citation>
    <scope>NUCLEOTIDE SEQUENCE [LARGE SCALE GENOMIC DNA]</scope>
    <source>
        <strain evidence="3">DSM 17836 / JCM 10339 / NBRC 14399</strain>
    </source>
</reference>
<accession>D2PVE9</accession>
<dbReference type="KEGG" id="kfl:Kfla_4397"/>
<sequence>MSMRLVAEVNRQLGWGLKVSGVASQGQSGGAVFVRWPDGREGVVTTGLVSWQRMVQTAEVLGEVRERGIPVPRIEAVVPVIRGRTAVVQEKLPGATITEAGAETVDAIVAMNDRFAGLLADRADVPGPQVRLSPAHGLLEQYGARSSRLLDRIRELDSPSHGGPASSGAGAAGLAIDGDDLVHPDLTVPNVLFGRTGAVTGVVDWNLGVARGDRRFGLVKLLFDLTWAAGVPSDEQRPAAAALDRIEEVVHTTIPADRLRRYWACQTLAMLSWTIHARDTEAINLHLALGERGLG</sequence>
<keyword evidence="3" id="KW-1185">Reference proteome</keyword>
<dbReference type="SUPFAM" id="SSF56112">
    <property type="entry name" value="Protein kinase-like (PK-like)"/>
    <property type="match status" value="1"/>
</dbReference>
<organism evidence="2 3">
    <name type="scientific">Kribbella flavida (strain DSM 17836 / JCM 10339 / NBRC 14399)</name>
    <dbReference type="NCBI Taxonomy" id="479435"/>
    <lineage>
        <taxon>Bacteria</taxon>
        <taxon>Bacillati</taxon>
        <taxon>Actinomycetota</taxon>
        <taxon>Actinomycetes</taxon>
        <taxon>Propionibacteriales</taxon>
        <taxon>Kribbellaceae</taxon>
        <taxon>Kribbella</taxon>
    </lineage>
</organism>
<feature type="domain" description="Aminoglycoside phosphotransferase" evidence="1">
    <location>
        <begin position="52"/>
        <end position="222"/>
    </location>
</feature>